<dbReference type="PANTHER" id="PTHR11533:SF299">
    <property type="entry name" value="AMINOPEPTIDASE"/>
    <property type="match status" value="1"/>
</dbReference>
<dbReference type="PANTHER" id="PTHR11533">
    <property type="entry name" value="PROTEASE M1 ZINC METALLOPROTEASE"/>
    <property type="match status" value="1"/>
</dbReference>
<dbReference type="GO" id="GO:0043171">
    <property type="term" value="P:peptide catabolic process"/>
    <property type="evidence" value="ECO:0007669"/>
    <property type="project" value="TreeGrafter"/>
</dbReference>
<sequence length="266" mass="29838">MNDHDVDDVAFLTGVNHYQSQNGIHKRSLYEHNGVAVCSQNRALIIASVVLSILFLSSLIIAYVGPQNDCPCIGEKPVFLQDEDLNGAKRPVIPIATSGEVFPWNNVRLPTSTGMPRPKTSGVSSANIPTILSTSSHKYGNAETKDFWSVLSKHSNHSINVKAIMDTWSRQMGFPVIRISRITPQHSSNSSTTPAPPPMIEYSATQTRFLLTNEPYGRNDSKLLLPRSPYDYKWYVPLSYYTDQTGYKEQEIVWMNMTDAHKSKYL</sequence>
<dbReference type="KEGG" id="dci:103517727"/>
<protein>
    <submittedName>
        <fullName evidence="3">Uncharacterized protein LOC103517727</fullName>
    </submittedName>
</protein>
<gene>
    <name evidence="3" type="primary">LOC103517727</name>
</gene>
<dbReference type="Gene3D" id="2.60.40.1910">
    <property type="match status" value="1"/>
</dbReference>
<dbReference type="InterPro" id="IPR050344">
    <property type="entry name" value="Peptidase_M1_aminopeptidases"/>
</dbReference>
<dbReference type="SUPFAM" id="SSF55486">
    <property type="entry name" value="Metalloproteases ('zincins'), catalytic domain"/>
    <property type="match status" value="1"/>
</dbReference>
<dbReference type="STRING" id="121845.A0A1S4ELJ8"/>
<dbReference type="InterPro" id="IPR027268">
    <property type="entry name" value="Peptidase_M4/M1_CTD_sf"/>
</dbReference>
<dbReference type="GO" id="GO:0070006">
    <property type="term" value="F:metalloaminopeptidase activity"/>
    <property type="evidence" value="ECO:0007669"/>
    <property type="project" value="TreeGrafter"/>
</dbReference>
<proteinExistence type="predicted"/>
<feature type="transmembrane region" description="Helical" evidence="1">
    <location>
        <begin position="43"/>
        <end position="64"/>
    </location>
</feature>
<dbReference type="GO" id="GO:0005615">
    <property type="term" value="C:extracellular space"/>
    <property type="evidence" value="ECO:0007669"/>
    <property type="project" value="TreeGrafter"/>
</dbReference>
<dbReference type="GO" id="GO:0016020">
    <property type="term" value="C:membrane"/>
    <property type="evidence" value="ECO:0007669"/>
    <property type="project" value="TreeGrafter"/>
</dbReference>
<evidence type="ECO:0000313" key="2">
    <source>
        <dbReference type="Proteomes" id="UP000079169"/>
    </source>
</evidence>
<evidence type="ECO:0000313" key="3">
    <source>
        <dbReference type="RefSeq" id="XP_017303048.1"/>
    </source>
</evidence>
<dbReference type="RefSeq" id="XP_017303048.1">
    <property type="nucleotide sequence ID" value="XM_017447559.2"/>
</dbReference>
<dbReference type="GO" id="GO:0005737">
    <property type="term" value="C:cytoplasm"/>
    <property type="evidence" value="ECO:0007669"/>
    <property type="project" value="TreeGrafter"/>
</dbReference>
<dbReference type="Proteomes" id="UP000079169">
    <property type="component" value="Unplaced"/>
</dbReference>
<reference evidence="3" key="1">
    <citation type="submission" date="2025-08" db="UniProtKB">
        <authorList>
            <consortium name="RefSeq"/>
        </authorList>
    </citation>
    <scope>IDENTIFICATION</scope>
</reference>
<keyword evidence="1" id="KW-1133">Transmembrane helix</keyword>
<name>A0A1S4ELJ8_DIACI</name>
<dbReference type="GeneID" id="103517727"/>
<dbReference type="GO" id="GO:0008270">
    <property type="term" value="F:zinc ion binding"/>
    <property type="evidence" value="ECO:0007669"/>
    <property type="project" value="TreeGrafter"/>
</dbReference>
<evidence type="ECO:0000256" key="1">
    <source>
        <dbReference type="SAM" id="Phobius"/>
    </source>
</evidence>
<dbReference type="AlphaFoldDB" id="A0A1S4ELJ8"/>
<dbReference type="GO" id="GO:0042277">
    <property type="term" value="F:peptide binding"/>
    <property type="evidence" value="ECO:0007669"/>
    <property type="project" value="TreeGrafter"/>
</dbReference>
<dbReference type="Gene3D" id="1.10.390.10">
    <property type="entry name" value="Neutral Protease Domain 2"/>
    <property type="match status" value="1"/>
</dbReference>
<keyword evidence="2" id="KW-1185">Reference proteome</keyword>
<keyword evidence="1" id="KW-0812">Transmembrane</keyword>
<dbReference type="GO" id="GO:0006508">
    <property type="term" value="P:proteolysis"/>
    <property type="evidence" value="ECO:0007669"/>
    <property type="project" value="TreeGrafter"/>
</dbReference>
<keyword evidence="1" id="KW-0472">Membrane</keyword>
<dbReference type="PaxDb" id="121845-A0A1S4ELJ8"/>
<accession>A0A1S4ELJ8</accession>
<organism evidence="2 3">
    <name type="scientific">Diaphorina citri</name>
    <name type="common">Asian citrus psyllid</name>
    <dbReference type="NCBI Taxonomy" id="121845"/>
    <lineage>
        <taxon>Eukaryota</taxon>
        <taxon>Metazoa</taxon>
        <taxon>Ecdysozoa</taxon>
        <taxon>Arthropoda</taxon>
        <taxon>Hexapoda</taxon>
        <taxon>Insecta</taxon>
        <taxon>Pterygota</taxon>
        <taxon>Neoptera</taxon>
        <taxon>Paraneoptera</taxon>
        <taxon>Hemiptera</taxon>
        <taxon>Sternorrhyncha</taxon>
        <taxon>Psylloidea</taxon>
        <taxon>Psyllidae</taxon>
        <taxon>Diaphorininae</taxon>
        <taxon>Diaphorina</taxon>
    </lineage>
</organism>